<feature type="region of interest" description="Disordered" evidence="1">
    <location>
        <begin position="20"/>
        <end position="39"/>
    </location>
</feature>
<feature type="region of interest" description="Disordered" evidence="1">
    <location>
        <begin position="1288"/>
        <end position="1311"/>
    </location>
</feature>
<dbReference type="EMBL" id="LJSK01000008">
    <property type="protein sequence ID" value="KPI90216.1"/>
    <property type="molecule type" value="Genomic_DNA"/>
</dbReference>
<feature type="region of interest" description="Disordered" evidence="1">
    <location>
        <begin position="492"/>
        <end position="653"/>
    </location>
</feature>
<feature type="compositionally biased region" description="Polar residues" evidence="1">
    <location>
        <begin position="1397"/>
        <end position="1411"/>
    </location>
</feature>
<feature type="compositionally biased region" description="Basic and acidic residues" evidence="1">
    <location>
        <begin position="1474"/>
        <end position="1486"/>
    </location>
</feature>
<proteinExistence type="predicted"/>
<feature type="compositionally biased region" description="Polar residues" evidence="1">
    <location>
        <begin position="570"/>
        <end position="580"/>
    </location>
</feature>
<feature type="region of interest" description="Disordered" evidence="1">
    <location>
        <begin position="1461"/>
        <end position="1509"/>
    </location>
</feature>
<feature type="region of interest" description="Disordered" evidence="1">
    <location>
        <begin position="978"/>
        <end position="1011"/>
    </location>
</feature>
<feature type="compositionally biased region" description="Low complexity" evidence="1">
    <location>
        <begin position="520"/>
        <end position="553"/>
    </location>
</feature>
<feature type="region of interest" description="Disordered" evidence="1">
    <location>
        <begin position="765"/>
        <end position="799"/>
    </location>
</feature>
<feature type="compositionally biased region" description="Basic and acidic residues" evidence="1">
    <location>
        <begin position="709"/>
        <end position="724"/>
    </location>
</feature>
<protein>
    <recommendedName>
        <fullName evidence="4">CFA20 domain-containing protein</fullName>
    </recommendedName>
</protein>
<dbReference type="OMA" id="HTHHTKI"/>
<accession>A0A0N0P8Q2</accession>
<dbReference type="OrthoDB" id="266986at2759"/>
<evidence type="ECO:0008006" key="4">
    <source>
        <dbReference type="Google" id="ProtNLM"/>
    </source>
</evidence>
<organism evidence="2 3">
    <name type="scientific">Leptomonas seymouri</name>
    <dbReference type="NCBI Taxonomy" id="5684"/>
    <lineage>
        <taxon>Eukaryota</taxon>
        <taxon>Discoba</taxon>
        <taxon>Euglenozoa</taxon>
        <taxon>Kinetoplastea</taxon>
        <taxon>Metakinetoplastina</taxon>
        <taxon>Trypanosomatida</taxon>
        <taxon>Trypanosomatidae</taxon>
        <taxon>Leishmaniinae</taxon>
        <taxon>Leptomonas</taxon>
    </lineage>
</organism>
<comment type="caution">
    <text evidence="2">The sequence shown here is derived from an EMBL/GenBank/DDBJ whole genome shotgun (WGS) entry which is preliminary data.</text>
</comment>
<sequence length="1547" mass="160409">MHPYFFSHYTPPSHSLQVSATAAQHAGAHHRPLHSPSLASRLVPTTETAKRVPPTAQYGSPSLPHPSLAISNTAATPPSPFFRAVVTHVSGKKDMKEGASPPPSPPTLQPVSSVPCLVLYSPQGPRPLEGLTTTNTSTSLSQRGSADGFAGRRASLQNRTASVNRPSGLDGPGKPAAGLRGAAQTLSGIRCVYDRDTRSQLLHISPGTEADFSAFVRLPGFTRGPAVGGGGGGTSVATAVSGHTILAVQFCVAAPVLPASERYRVDPSSQQQPQHKPVPPYFPPPGSVYVELVVRAIAGSSHNGPSMSTSSTSVRGGYRLRFTNAVHEVHRHPHHTRIPLQCVRTAQWMQLYIDVDSVMHTCAQQGGTKTAAAVATPKATTTVFRLHQLRIGAGAVPAAATDAGNGSGGLYIRRIVAGHGLPLPQHPGVDHVVHPAGQHSIPEAMSARGGNGSDSVHNTWTLPEPLRLPAEAGETLSVFVHTGEELILRTLPALPSPSPAAPPLEEEAARCSPGHAVKAELSSPQPELQQPQQLSTSELTHVRSGSLGSSSPSATPRASVPQAKAGQESGGAQRSSTPVSAQPDLHNADEGSAKPQHHELQPAAVQTSPIVKPKEKSHRDRPTALELLRVRQRQQHPSIHQAQSRPRPSRSYVNSPAIRVTEEEASSVPSSSLSPSPLDAEVLAVQDFTSARSQAMEGGVSSPALMSQRSREARDQRGIYEGPRRVAGQSKAARQQEEGGWYVAEGTPIKRAGGAADYPAASAPALMSSSRNPESLYPPQVGASKLPASDEVAPPSRLVRRGALTRPAFSLDDGAGEASDTTTLFASATSMETSSVASAPTPSSTSSSTLSCASAAVELMREVNERVSRIRAVLTEREGSAPSLDVPPRLRMNAVPMSTAAAASSLPAPPRAPALALPPAEGLTKDEDSDNVATPRAGVRRAPTPSVQAPPANALRAATPLSLLAAVMGDDWRGDAAASQTMNATAHDAGKRIESEGDGAEPTESFPHSAGAAAAASASAAVADRGDTKMVLELWSSTEVPLQLPNFAAQQLRPTSRRAVSHTVAKGEGDAVAYGHTPRAQVLTAHTLAAGGSVDAALTSYSQRAEMMGTAGTTGEHEFSERRGDAPALLPPGSTVTSWTFQSASIEPATTFAASENTAAGLRYASAAAAATAAGALPREDGAHGLHMPAGGPYIPFNAPANGRATPHSATKAVVWRRSASAVRQREVGGRIAAQRATSDDVCLDDNTPLAQRPVRQTDIPGATTPADAVAQVKQGAVQRQELQSHLPPVPLAPTVTSLPGDGSGSQTPLTGHFLNAPSSLYTGQIHGKGAMTTTQAAGTTGYHGASPTSHLSYSTVSSFHMWLPDSMPVQAASCMRYPSLTTPSSGAREGMGKSGGRSQQSLHSSRNTGDVATADAMVRRAVPPVVRLSAAGNTPRVQAGALAPSRGERAVKAGADGAPSALYAGQASPQAQLDRRGQTFERETHPPVAPGQGHAAPRPDDRGAPVAVTSALADSGAPKAVHRYMYDSVLGCYLDLAANAYVEKAM</sequence>
<feature type="region of interest" description="Disordered" evidence="1">
    <location>
        <begin position="1381"/>
        <end position="1417"/>
    </location>
</feature>
<feature type="region of interest" description="Disordered" evidence="1">
    <location>
        <begin position="125"/>
        <end position="147"/>
    </location>
</feature>
<dbReference type="Proteomes" id="UP000038009">
    <property type="component" value="Unassembled WGS sequence"/>
</dbReference>
<dbReference type="VEuPathDB" id="TriTrypDB:Lsey_0008_0030"/>
<name>A0A0N0P8Q2_LEPSE</name>
<keyword evidence="3" id="KW-1185">Reference proteome</keyword>
<feature type="region of interest" description="Disordered" evidence="1">
    <location>
        <begin position="694"/>
        <end position="739"/>
    </location>
</feature>
<feature type="compositionally biased region" description="Low complexity" evidence="1">
    <location>
        <begin position="131"/>
        <end position="141"/>
    </location>
</feature>
<feature type="compositionally biased region" description="Basic and acidic residues" evidence="1">
    <location>
        <begin position="612"/>
        <end position="623"/>
    </location>
</feature>
<feature type="compositionally biased region" description="Basic and acidic residues" evidence="1">
    <location>
        <begin position="586"/>
        <end position="600"/>
    </location>
</feature>
<evidence type="ECO:0000313" key="3">
    <source>
        <dbReference type="Proteomes" id="UP000038009"/>
    </source>
</evidence>
<feature type="region of interest" description="Disordered" evidence="1">
    <location>
        <begin position="47"/>
        <end position="76"/>
    </location>
</feature>
<feature type="region of interest" description="Disordered" evidence="1">
    <location>
        <begin position="919"/>
        <end position="951"/>
    </location>
</feature>
<reference evidence="2 3" key="1">
    <citation type="journal article" date="2015" name="PLoS Pathog.">
        <title>Leptomonas seymouri: Adaptations to the Dixenous Life Cycle Analyzed by Genome Sequencing, Transcriptome Profiling and Co-infection with Leishmania donovani.</title>
        <authorList>
            <person name="Kraeva N."/>
            <person name="Butenko A."/>
            <person name="Hlavacova J."/>
            <person name="Kostygov A."/>
            <person name="Myskova J."/>
            <person name="Grybchuk D."/>
            <person name="Lestinova T."/>
            <person name="Votypka J."/>
            <person name="Volf P."/>
            <person name="Opperdoes F."/>
            <person name="Flegontov P."/>
            <person name="Lukes J."/>
            <person name="Yurchenko V."/>
        </authorList>
    </citation>
    <scope>NUCLEOTIDE SEQUENCE [LARGE SCALE GENOMIC DNA]</scope>
    <source>
        <strain evidence="2 3">ATCC 30220</strain>
    </source>
</reference>
<evidence type="ECO:0000313" key="2">
    <source>
        <dbReference type="EMBL" id="KPI90216.1"/>
    </source>
</evidence>
<evidence type="ECO:0000256" key="1">
    <source>
        <dbReference type="SAM" id="MobiDB-lite"/>
    </source>
</evidence>
<feature type="region of interest" description="Disordered" evidence="1">
    <location>
        <begin position="1236"/>
        <end position="1263"/>
    </location>
</feature>
<gene>
    <name evidence="2" type="ORF">ABL78_0598</name>
</gene>
<feature type="compositionally biased region" description="Polar residues" evidence="1">
    <location>
        <begin position="635"/>
        <end position="653"/>
    </location>
</feature>